<dbReference type="GO" id="GO:0015627">
    <property type="term" value="C:type II protein secretion system complex"/>
    <property type="evidence" value="ECO:0007669"/>
    <property type="project" value="InterPro"/>
</dbReference>
<keyword evidence="5" id="KW-0997">Cell inner membrane</keyword>
<keyword evidence="8" id="KW-0472">Membrane</keyword>
<accession>A0AAV5NWV8</accession>
<keyword evidence="4" id="KW-0488">Methylation</keyword>
<evidence type="ECO:0000313" key="12">
    <source>
        <dbReference type="EMBL" id="GLQ75058.1"/>
    </source>
</evidence>
<proteinExistence type="inferred from homology"/>
<dbReference type="SUPFAM" id="SSF54523">
    <property type="entry name" value="Pili subunits"/>
    <property type="match status" value="1"/>
</dbReference>
<comment type="caution">
    <text evidence="12">The sequence shown here is derived from an EMBL/GenBank/DDBJ whole genome shotgun (WGS) entry which is preliminary data.</text>
</comment>
<sequence>MARGFTLIELLITLALLSILLGAFAPSYKSVTDDNRITRLSNELRAFLVEARSEAVMKNKDLWVHVTISGASKNGDWSVELRESNTASGALVQTVSGSPFKSIHFNSNHGSPFKVEGVNGRIQGGTFQFSYKENMSDSGSVITHFTNGRVKVCGSRGNTHGFKEC</sequence>
<evidence type="ECO:0000256" key="2">
    <source>
        <dbReference type="ARBA" id="ARBA00021549"/>
    </source>
</evidence>
<keyword evidence="7" id="KW-1133">Transmembrane helix</keyword>
<dbReference type="InterPro" id="IPR045584">
    <property type="entry name" value="Pilin-like"/>
</dbReference>
<dbReference type="GO" id="GO:0005886">
    <property type="term" value="C:plasma membrane"/>
    <property type="evidence" value="ECO:0007669"/>
    <property type="project" value="UniProtKB-SubCell"/>
</dbReference>
<evidence type="ECO:0000256" key="3">
    <source>
        <dbReference type="ARBA" id="ARBA00022475"/>
    </source>
</evidence>
<protein>
    <recommendedName>
        <fullName evidence="2">Type II secretion system protein H</fullName>
    </recommendedName>
    <alternativeName>
        <fullName evidence="10">General secretion pathway protein H</fullName>
    </alternativeName>
</protein>
<dbReference type="InterPro" id="IPR016824">
    <property type="entry name" value="Tfp-pilus_assembly_FimT"/>
</dbReference>
<dbReference type="InterPro" id="IPR022346">
    <property type="entry name" value="T2SS_GspH"/>
</dbReference>
<organism evidence="12 13">
    <name type="scientific">Vibrio penaeicida</name>
    <dbReference type="NCBI Taxonomy" id="104609"/>
    <lineage>
        <taxon>Bacteria</taxon>
        <taxon>Pseudomonadati</taxon>
        <taxon>Pseudomonadota</taxon>
        <taxon>Gammaproteobacteria</taxon>
        <taxon>Vibrionales</taxon>
        <taxon>Vibrionaceae</taxon>
        <taxon>Vibrio</taxon>
    </lineage>
</organism>
<dbReference type="PIRSF" id="PIRSF024622">
    <property type="entry name" value="Tfp_FimT"/>
    <property type="match status" value="1"/>
</dbReference>
<evidence type="ECO:0000256" key="7">
    <source>
        <dbReference type="ARBA" id="ARBA00022989"/>
    </source>
</evidence>
<evidence type="ECO:0000259" key="11">
    <source>
        <dbReference type="Pfam" id="PF12019"/>
    </source>
</evidence>
<dbReference type="GO" id="GO:0015628">
    <property type="term" value="P:protein secretion by the type II secretion system"/>
    <property type="evidence" value="ECO:0007669"/>
    <property type="project" value="InterPro"/>
</dbReference>
<feature type="domain" description="General secretion pathway GspH" evidence="11">
    <location>
        <begin position="42"/>
        <end position="134"/>
    </location>
</feature>
<dbReference type="Gene3D" id="3.30.700.10">
    <property type="entry name" value="Glycoprotein, Type 4 Pilin"/>
    <property type="match status" value="1"/>
</dbReference>
<comment type="subcellular location">
    <subcellularLocation>
        <location evidence="1">Cell inner membrane</location>
        <topology evidence="1">Single-pass membrane protein</topology>
    </subcellularLocation>
</comment>
<dbReference type="RefSeq" id="WP_126608823.1">
    <property type="nucleotide sequence ID" value="NZ_AP025144.1"/>
</dbReference>
<reference evidence="13" key="1">
    <citation type="journal article" date="2019" name="Int. J. Syst. Evol. Microbiol.">
        <title>The Global Catalogue of Microorganisms (GCM) 10K type strain sequencing project: providing services to taxonomists for standard genome sequencing and annotation.</title>
        <authorList>
            <consortium name="The Broad Institute Genomics Platform"/>
            <consortium name="The Broad Institute Genome Sequencing Center for Infectious Disease"/>
            <person name="Wu L."/>
            <person name="Ma J."/>
        </authorList>
    </citation>
    <scope>NUCLEOTIDE SEQUENCE [LARGE SCALE GENOMIC DNA]</scope>
    <source>
        <strain evidence="13">NBRC 15640</strain>
    </source>
</reference>
<evidence type="ECO:0000256" key="5">
    <source>
        <dbReference type="ARBA" id="ARBA00022519"/>
    </source>
</evidence>
<name>A0AAV5NWV8_9VIBR</name>
<evidence type="ECO:0000256" key="1">
    <source>
        <dbReference type="ARBA" id="ARBA00004377"/>
    </source>
</evidence>
<evidence type="ECO:0000256" key="4">
    <source>
        <dbReference type="ARBA" id="ARBA00022481"/>
    </source>
</evidence>
<gene>
    <name evidence="12" type="ORF">GCM10007932_44200</name>
</gene>
<evidence type="ECO:0000256" key="8">
    <source>
        <dbReference type="ARBA" id="ARBA00023136"/>
    </source>
</evidence>
<dbReference type="AlphaFoldDB" id="A0AAV5NWV8"/>
<evidence type="ECO:0000313" key="13">
    <source>
        <dbReference type="Proteomes" id="UP001156690"/>
    </source>
</evidence>
<dbReference type="PROSITE" id="PS00409">
    <property type="entry name" value="PROKAR_NTER_METHYL"/>
    <property type="match status" value="1"/>
</dbReference>
<dbReference type="NCBIfam" id="TIGR02532">
    <property type="entry name" value="IV_pilin_GFxxxE"/>
    <property type="match status" value="1"/>
</dbReference>
<evidence type="ECO:0000256" key="6">
    <source>
        <dbReference type="ARBA" id="ARBA00022692"/>
    </source>
</evidence>
<dbReference type="Proteomes" id="UP001156690">
    <property type="component" value="Unassembled WGS sequence"/>
</dbReference>
<keyword evidence="3" id="KW-1003">Cell membrane</keyword>
<keyword evidence="13" id="KW-1185">Reference proteome</keyword>
<dbReference type="InterPro" id="IPR012902">
    <property type="entry name" value="N_methyl_site"/>
</dbReference>
<dbReference type="Pfam" id="PF12019">
    <property type="entry name" value="GspH"/>
    <property type="match status" value="1"/>
</dbReference>
<comment type="similarity">
    <text evidence="9">Belongs to the GSP H family.</text>
</comment>
<evidence type="ECO:0000256" key="9">
    <source>
        <dbReference type="ARBA" id="ARBA00025772"/>
    </source>
</evidence>
<evidence type="ECO:0000256" key="10">
    <source>
        <dbReference type="ARBA" id="ARBA00030775"/>
    </source>
</evidence>
<keyword evidence="6" id="KW-0812">Transmembrane</keyword>
<dbReference type="Pfam" id="PF07963">
    <property type="entry name" value="N_methyl"/>
    <property type="match status" value="1"/>
</dbReference>
<dbReference type="EMBL" id="BSNX01000067">
    <property type="protein sequence ID" value="GLQ75058.1"/>
    <property type="molecule type" value="Genomic_DNA"/>
</dbReference>